<dbReference type="RefSeq" id="WP_015442294.1">
    <property type="nucleotide sequence ID" value="NC_020520.1"/>
</dbReference>
<organism evidence="2 3">
    <name type="scientific">Ilumatobacter coccineus (strain NBRC 103263 / KCTC 29153 / YM16-304)</name>
    <dbReference type="NCBI Taxonomy" id="1313172"/>
    <lineage>
        <taxon>Bacteria</taxon>
        <taxon>Bacillati</taxon>
        <taxon>Actinomycetota</taxon>
        <taxon>Acidimicrobiia</taxon>
        <taxon>Acidimicrobiales</taxon>
        <taxon>Ilumatobacteraceae</taxon>
        <taxon>Ilumatobacter</taxon>
    </lineage>
</organism>
<name>A0A6C7E8K5_ILUCY</name>
<dbReference type="GO" id="GO:0008410">
    <property type="term" value="F:CoA-transferase activity"/>
    <property type="evidence" value="ECO:0007669"/>
    <property type="project" value="TreeGrafter"/>
</dbReference>
<dbReference type="Proteomes" id="UP000011863">
    <property type="component" value="Chromosome"/>
</dbReference>
<dbReference type="SUPFAM" id="SSF89796">
    <property type="entry name" value="CoA-transferase family III (CaiB/BaiF)"/>
    <property type="match status" value="1"/>
</dbReference>
<dbReference type="EC" id="2.8.3.-" evidence="2"/>
<dbReference type="PANTHER" id="PTHR48207">
    <property type="entry name" value="SUCCINATE--HYDROXYMETHYLGLUTARATE COA-TRANSFERASE"/>
    <property type="match status" value="1"/>
</dbReference>
<evidence type="ECO:0000313" key="3">
    <source>
        <dbReference type="Proteomes" id="UP000011863"/>
    </source>
</evidence>
<keyword evidence="1 2" id="KW-0808">Transferase</keyword>
<dbReference type="InterPro" id="IPR044855">
    <property type="entry name" value="CoA-Trfase_III_dom3_sf"/>
</dbReference>
<dbReference type="AlphaFoldDB" id="A0A6C7E8K5"/>
<dbReference type="InterPro" id="IPR023606">
    <property type="entry name" value="CoA-Trfase_III_dom_1_sf"/>
</dbReference>
<dbReference type="Gene3D" id="3.30.1540.10">
    <property type="entry name" value="formyl-coa transferase, domain 3"/>
    <property type="match status" value="1"/>
</dbReference>
<dbReference type="InterPro" id="IPR003673">
    <property type="entry name" value="CoA-Trfase_fam_III"/>
</dbReference>
<keyword evidence="3" id="KW-1185">Reference proteome</keyword>
<dbReference type="PANTHER" id="PTHR48207:SF3">
    <property type="entry name" value="SUCCINATE--HYDROXYMETHYLGLUTARATE COA-TRANSFERASE"/>
    <property type="match status" value="1"/>
</dbReference>
<proteinExistence type="predicted"/>
<dbReference type="InterPro" id="IPR050483">
    <property type="entry name" value="CoA-transferase_III_domain"/>
</dbReference>
<sequence>MTESSVLGGDAPGPLDGIRVVELGIWVAGPAAGGIMADWGADVIKIEAAAGDPQRAVFASIGVRDDIPVPPFEMDNRGKRSVVMDLRDAAEVERLHGLIASADVFISNMRPGALERLGLDHQTVCERHPSVVYGLVTGYGLEGEERDRAGYDVGAYWARSGLAHTLMPPGELPPNPRSGMGDHQTGMTLAAGVMAKLVERGRTGRGGLVTTSLLRVGMYSIAWDISVEMRFGKRAATTSRTEASTPLVNCYLAADGRSFWLICLEGDRHWPKLLAAIGPSSLDADERFATAKGRYRNASALIAELDAIFAAHDYEHWTSGFNEHDVWWAPISSIPDVLADPQAQHGFVDMTPRDGDEPFRAVATPIDFAGYTIRPGVVPMLGEHTDEVLADLDEH</sequence>
<dbReference type="KEGG" id="aym:YM304_27330"/>
<reference evidence="2 3" key="1">
    <citation type="journal article" date="2013" name="Int. J. Syst. Evol. Microbiol.">
        <title>Ilumatobacter nonamiense sp. nov. and Ilumatobacter coccineum sp. nov., isolated from seashore sand.</title>
        <authorList>
            <person name="Matsumoto A."/>
            <person name="Kasai H."/>
            <person name="Matsuo Y."/>
            <person name="Shizuri Y."/>
            <person name="Ichikawa N."/>
            <person name="Fujita N."/>
            <person name="Omura S."/>
            <person name="Takahashi Y."/>
        </authorList>
    </citation>
    <scope>NUCLEOTIDE SEQUENCE [LARGE SCALE GENOMIC DNA]</scope>
    <source>
        <strain evidence="3">NBRC 103263 / KCTC 29153 / YM16-304</strain>
    </source>
</reference>
<dbReference type="Pfam" id="PF02515">
    <property type="entry name" value="CoA_transf_3"/>
    <property type="match status" value="1"/>
</dbReference>
<evidence type="ECO:0000313" key="2">
    <source>
        <dbReference type="EMBL" id="BAN03047.1"/>
    </source>
</evidence>
<protein>
    <submittedName>
        <fullName evidence="2">Putative CoA-transferase</fullName>
        <ecNumber evidence="2">2.8.3.-</ecNumber>
    </submittedName>
</protein>
<dbReference type="EMBL" id="AP012057">
    <property type="protein sequence ID" value="BAN03047.1"/>
    <property type="molecule type" value="Genomic_DNA"/>
</dbReference>
<accession>A0A6C7E8K5</accession>
<dbReference type="Gene3D" id="3.40.50.10540">
    <property type="entry name" value="Crotonobetainyl-coa:carnitine coa-transferase, domain 1"/>
    <property type="match status" value="1"/>
</dbReference>
<evidence type="ECO:0000256" key="1">
    <source>
        <dbReference type="ARBA" id="ARBA00022679"/>
    </source>
</evidence>
<dbReference type="OrthoDB" id="9797653at2"/>
<gene>
    <name evidence="2" type="ORF">YM304_27330</name>
</gene>